<evidence type="ECO:0000313" key="2">
    <source>
        <dbReference type="EnsemblProtists" id="PYU1_T006210"/>
    </source>
</evidence>
<dbReference type="PROSITE" id="PS51228">
    <property type="entry name" value="ACB_2"/>
    <property type="match status" value="1"/>
</dbReference>
<accession>K3WML8</accession>
<sequence>MAERRREEESSLHGYEYEFTRAAEQLKAEAARGRVFVSDSQKIKLYALYKQATEGDCAKPQPRTDGEACRGWKPWSPSAATCC</sequence>
<evidence type="ECO:0000313" key="3">
    <source>
        <dbReference type="Proteomes" id="UP000019132"/>
    </source>
</evidence>
<name>K3WML8_GLOUD</name>
<reference evidence="3" key="1">
    <citation type="journal article" date="2010" name="Genome Biol.">
        <title>Genome sequence of the necrotrophic plant pathogen Pythium ultimum reveals original pathogenicity mechanisms and effector repertoire.</title>
        <authorList>
            <person name="Levesque C.A."/>
            <person name="Brouwer H."/>
            <person name="Cano L."/>
            <person name="Hamilton J.P."/>
            <person name="Holt C."/>
            <person name="Huitema E."/>
            <person name="Raffaele S."/>
            <person name="Robideau G.P."/>
            <person name="Thines M."/>
            <person name="Win J."/>
            <person name="Zerillo M.M."/>
            <person name="Beakes G.W."/>
            <person name="Boore J.L."/>
            <person name="Busam D."/>
            <person name="Dumas B."/>
            <person name="Ferriera S."/>
            <person name="Fuerstenberg S.I."/>
            <person name="Gachon C.M."/>
            <person name="Gaulin E."/>
            <person name="Govers F."/>
            <person name="Grenville-Briggs L."/>
            <person name="Horner N."/>
            <person name="Hostetler J."/>
            <person name="Jiang R.H."/>
            <person name="Johnson J."/>
            <person name="Krajaejun T."/>
            <person name="Lin H."/>
            <person name="Meijer H.J."/>
            <person name="Moore B."/>
            <person name="Morris P."/>
            <person name="Phuntmart V."/>
            <person name="Puiu D."/>
            <person name="Shetty J."/>
            <person name="Stajich J.E."/>
            <person name="Tripathy S."/>
            <person name="Wawra S."/>
            <person name="van West P."/>
            <person name="Whitty B.R."/>
            <person name="Coutinho P.M."/>
            <person name="Henrissat B."/>
            <person name="Martin F."/>
            <person name="Thomas P.D."/>
            <person name="Tyler B.M."/>
            <person name="De Vries R.P."/>
            <person name="Kamoun S."/>
            <person name="Yandell M."/>
            <person name="Tisserat N."/>
            <person name="Buell C.R."/>
        </authorList>
    </citation>
    <scope>NUCLEOTIDE SEQUENCE</scope>
    <source>
        <strain evidence="3">DAOM:BR144</strain>
    </source>
</reference>
<reference evidence="2" key="3">
    <citation type="submission" date="2015-02" db="UniProtKB">
        <authorList>
            <consortium name="EnsemblProtists"/>
        </authorList>
    </citation>
    <scope>IDENTIFICATION</scope>
    <source>
        <strain evidence="2">DAOM BR144</strain>
    </source>
</reference>
<evidence type="ECO:0000259" key="1">
    <source>
        <dbReference type="PROSITE" id="PS51228"/>
    </source>
</evidence>
<dbReference type="GO" id="GO:0000062">
    <property type="term" value="F:fatty-acyl-CoA binding"/>
    <property type="evidence" value="ECO:0007669"/>
    <property type="project" value="InterPro"/>
</dbReference>
<dbReference type="SUPFAM" id="SSF47027">
    <property type="entry name" value="Acyl-CoA binding protein"/>
    <property type="match status" value="1"/>
</dbReference>
<dbReference type="EnsemblProtists" id="PYU1_T006210">
    <property type="protein sequence ID" value="PYU1_T006210"/>
    <property type="gene ID" value="PYU1_G006198"/>
</dbReference>
<dbReference type="Proteomes" id="UP000019132">
    <property type="component" value="Unassembled WGS sequence"/>
</dbReference>
<dbReference type="Gene3D" id="1.20.80.10">
    <property type="match status" value="1"/>
</dbReference>
<dbReference type="InterPro" id="IPR035984">
    <property type="entry name" value="Acyl-CoA-binding_sf"/>
</dbReference>
<dbReference type="InterPro" id="IPR014352">
    <property type="entry name" value="FERM/acyl-CoA-bd_prot_sf"/>
</dbReference>
<organism evidence="2 3">
    <name type="scientific">Globisporangium ultimum (strain ATCC 200006 / CBS 805.95 / DAOM BR144)</name>
    <name type="common">Pythium ultimum</name>
    <dbReference type="NCBI Taxonomy" id="431595"/>
    <lineage>
        <taxon>Eukaryota</taxon>
        <taxon>Sar</taxon>
        <taxon>Stramenopiles</taxon>
        <taxon>Oomycota</taxon>
        <taxon>Peronosporomycetes</taxon>
        <taxon>Pythiales</taxon>
        <taxon>Pythiaceae</taxon>
        <taxon>Globisporangium</taxon>
    </lineage>
</organism>
<proteinExistence type="predicted"/>
<protein>
    <recommendedName>
        <fullName evidence="1">ACB domain-containing protein</fullName>
    </recommendedName>
</protein>
<dbReference type="EMBL" id="GL376625">
    <property type="status" value="NOT_ANNOTATED_CDS"/>
    <property type="molecule type" value="Genomic_DNA"/>
</dbReference>
<dbReference type="InParanoid" id="K3WML8"/>
<dbReference type="InterPro" id="IPR000582">
    <property type="entry name" value="Acyl-CoA-binding_protein"/>
</dbReference>
<keyword evidence="3" id="KW-1185">Reference proteome</keyword>
<reference evidence="3" key="2">
    <citation type="submission" date="2010-04" db="EMBL/GenBank/DDBJ databases">
        <authorList>
            <person name="Buell R."/>
            <person name="Hamilton J."/>
            <person name="Hostetler J."/>
        </authorList>
    </citation>
    <scope>NUCLEOTIDE SEQUENCE [LARGE SCALE GENOMIC DNA]</scope>
    <source>
        <strain evidence="3">DAOM:BR144</strain>
    </source>
</reference>
<feature type="domain" description="ACB" evidence="1">
    <location>
        <begin position="15"/>
        <end position="83"/>
    </location>
</feature>
<dbReference type="HOGENOM" id="CLU_2547598_0_0_1"/>
<dbReference type="Pfam" id="PF00887">
    <property type="entry name" value="ACBP"/>
    <property type="match status" value="1"/>
</dbReference>
<dbReference type="AlphaFoldDB" id="K3WML8"/>
<dbReference type="VEuPathDB" id="FungiDB:PYU1_G006198"/>